<protein>
    <recommendedName>
        <fullName evidence="5">Cytochrome c domain-containing protein</fullName>
    </recommendedName>
</protein>
<dbReference type="InterPro" id="IPR036909">
    <property type="entry name" value="Cyt_c-like_dom_sf"/>
</dbReference>
<keyword evidence="3" id="KW-0408">Iron</keyword>
<dbReference type="InterPro" id="IPR009056">
    <property type="entry name" value="Cyt_c-like_dom"/>
</dbReference>
<keyword evidence="4" id="KW-0472">Membrane</keyword>
<feature type="domain" description="Cytochrome c" evidence="5">
    <location>
        <begin position="90"/>
        <end position="178"/>
    </location>
</feature>
<evidence type="ECO:0000256" key="2">
    <source>
        <dbReference type="ARBA" id="ARBA00022723"/>
    </source>
</evidence>
<dbReference type="Pfam" id="PF00034">
    <property type="entry name" value="Cytochrom_C"/>
    <property type="match status" value="1"/>
</dbReference>
<dbReference type="AlphaFoldDB" id="A0A3B1CKB7"/>
<dbReference type="EMBL" id="UOGD01000291">
    <property type="protein sequence ID" value="VAX25153.1"/>
    <property type="molecule type" value="Genomic_DNA"/>
</dbReference>
<evidence type="ECO:0000313" key="6">
    <source>
        <dbReference type="EMBL" id="VAX25153.1"/>
    </source>
</evidence>
<evidence type="ECO:0000259" key="5">
    <source>
        <dbReference type="PROSITE" id="PS51007"/>
    </source>
</evidence>
<keyword evidence="2" id="KW-0479">Metal-binding</keyword>
<reference evidence="6" key="1">
    <citation type="submission" date="2018-06" db="EMBL/GenBank/DDBJ databases">
        <authorList>
            <person name="Zhirakovskaya E."/>
        </authorList>
    </citation>
    <scope>NUCLEOTIDE SEQUENCE</scope>
</reference>
<dbReference type="Gene3D" id="1.10.760.10">
    <property type="entry name" value="Cytochrome c-like domain"/>
    <property type="match status" value="1"/>
</dbReference>
<sequence>MEKKKKVESEINFKTLLKNPIRLFSLVYIYFFIVALVIGVYYVNNLDAVSFNTVPGTSLDTLNAEREVETKVGGMKPAMDLTLITEPTPELIAKGENLYKTTCASCHGNEGKGDGVAAAALNPKPRNFHSADGWTNGRTFYDIYKTVNDGVPGTGMTAYEFISPEDRVAIIQYIRTLGNYPEVTMAEVKDKLDATYNLSAGIVDPNHISIKKSISIMTDENQKNIELSMKITDKIKNDDVESANLLKENSLDLGKVVYNYITKLNQDDYNSFIQKLDSDPVSLGFKASVVNLMDNDIKSIYLYLKKVSS</sequence>
<evidence type="ECO:0000256" key="3">
    <source>
        <dbReference type="ARBA" id="ARBA00023004"/>
    </source>
</evidence>
<evidence type="ECO:0000256" key="1">
    <source>
        <dbReference type="ARBA" id="ARBA00022617"/>
    </source>
</evidence>
<dbReference type="GO" id="GO:0009055">
    <property type="term" value="F:electron transfer activity"/>
    <property type="evidence" value="ECO:0007669"/>
    <property type="project" value="InterPro"/>
</dbReference>
<keyword evidence="1" id="KW-0349">Heme</keyword>
<keyword evidence="4" id="KW-1133">Transmembrane helix</keyword>
<dbReference type="PROSITE" id="PS51007">
    <property type="entry name" value="CYTC"/>
    <property type="match status" value="1"/>
</dbReference>
<keyword evidence="4" id="KW-0812">Transmembrane</keyword>
<name>A0A3B1CKB7_9ZZZZ</name>
<dbReference type="SUPFAM" id="SSF46626">
    <property type="entry name" value="Cytochrome c"/>
    <property type="match status" value="1"/>
</dbReference>
<accession>A0A3B1CKB7</accession>
<gene>
    <name evidence="6" type="ORF">MNBD_IGNAVI01-2174</name>
</gene>
<feature type="transmembrane region" description="Helical" evidence="4">
    <location>
        <begin position="21"/>
        <end position="43"/>
    </location>
</feature>
<organism evidence="6">
    <name type="scientific">hydrothermal vent metagenome</name>
    <dbReference type="NCBI Taxonomy" id="652676"/>
    <lineage>
        <taxon>unclassified sequences</taxon>
        <taxon>metagenomes</taxon>
        <taxon>ecological metagenomes</taxon>
    </lineage>
</organism>
<evidence type="ECO:0000256" key="4">
    <source>
        <dbReference type="SAM" id="Phobius"/>
    </source>
</evidence>
<dbReference type="GO" id="GO:0020037">
    <property type="term" value="F:heme binding"/>
    <property type="evidence" value="ECO:0007669"/>
    <property type="project" value="InterPro"/>
</dbReference>
<dbReference type="GO" id="GO:0046872">
    <property type="term" value="F:metal ion binding"/>
    <property type="evidence" value="ECO:0007669"/>
    <property type="project" value="UniProtKB-KW"/>
</dbReference>
<proteinExistence type="predicted"/>